<reference evidence="2" key="1">
    <citation type="submission" date="2020-05" db="EMBL/GenBank/DDBJ databases">
        <authorList>
            <person name="Zhu T."/>
            <person name="Keshari N."/>
            <person name="Lu X."/>
        </authorList>
    </citation>
    <scope>NUCLEOTIDE SEQUENCE</scope>
    <source>
        <strain evidence="2">NK1-12</strain>
    </source>
</reference>
<dbReference type="SUPFAM" id="SSF89260">
    <property type="entry name" value="Collagen-binding domain"/>
    <property type="match status" value="2"/>
</dbReference>
<protein>
    <recommendedName>
        <fullName evidence="3">Peptidase C-terminal archaeal/bacterial domain-containing protein</fullName>
    </recommendedName>
</protein>
<dbReference type="AlphaFoldDB" id="A0AA96WCD9"/>
<evidence type="ECO:0000256" key="1">
    <source>
        <dbReference type="SAM" id="MobiDB-lite"/>
    </source>
</evidence>
<organism evidence="2">
    <name type="scientific">Leptolyngbya sp. NK1-12</name>
    <dbReference type="NCBI Taxonomy" id="2547451"/>
    <lineage>
        <taxon>Bacteria</taxon>
        <taxon>Bacillati</taxon>
        <taxon>Cyanobacteriota</taxon>
        <taxon>Cyanophyceae</taxon>
        <taxon>Leptolyngbyales</taxon>
        <taxon>Leptolyngbyaceae</taxon>
        <taxon>Leptolyngbya group</taxon>
        <taxon>Leptolyngbya</taxon>
    </lineage>
</organism>
<proteinExistence type="predicted"/>
<sequence length="252" mass="27123">MAIQEREPNNTMATAQNLFGLLPTGGTRSVTKTIEGSVSGSDTDFFRFLPGNQATSKITITLTGTNSNFFLYRDANHNGQIDPGEFIDGTFGRTSKTITLDGSGDNIYHVQVSKSGSAANYKLDITATPGLGSEREPNNSPSQAQDIGRLNGFRNFGGSVSSSDRIDYYRFRLDTNRDVSLSLNVKSSTTNAGLKLYRDANSNGRLEANELVATGTGSNDLIRKQLGTGDYFVEVAQVSGSVDYRLNMSALA</sequence>
<feature type="region of interest" description="Disordered" evidence="1">
    <location>
        <begin position="128"/>
        <end position="148"/>
    </location>
</feature>
<evidence type="ECO:0008006" key="3">
    <source>
        <dbReference type="Google" id="ProtNLM"/>
    </source>
</evidence>
<evidence type="ECO:0000313" key="2">
    <source>
        <dbReference type="EMBL" id="WNZ22539.1"/>
    </source>
</evidence>
<accession>A0AA96WCD9</accession>
<dbReference type="InterPro" id="IPR018247">
    <property type="entry name" value="EF_Hand_1_Ca_BS"/>
</dbReference>
<dbReference type="Gene3D" id="2.60.120.380">
    <property type="match status" value="2"/>
</dbReference>
<name>A0AA96WCD9_9CYAN</name>
<dbReference type="PROSITE" id="PS00018">
    <property type="entry name" value="EF_HAND_1"/>
    <property type="match status" value="2"/>
</dbReference>
<dbReference type="EMBL" id="CP053586">
    <property type="protein sequence ID" value="WNZ22539.1"/>
    <property type="molecule type" value="Genomic_DNA"/>
</dbReference>
<dbReference type="RefSeq" id="WP_316434013.1">
    <property type="nucleotide sequence ID" value="NZ_CP053586.1"/>
</dbReference>
<gene>
    <name evidence="2" type="ORF">HJG54_06480</name>
</gene>